<accession>A0A345UPU3</accession>
<dbReference type="AlphaFoldDB" id="A0A345UPU3"/>
<name>A0A345UPU3_9BACT</name>
<dbReference type="OrthoDB" id="1424919at2"/>
<dbReference type="KEGG" id="cprv:CYPRO_3262"/>
<dbReference type="Proteomes" id="UP000254808">
    <property type="component" value="Chromosome"/>
</dbReference>
<proteinExistence type="predicted"/>
<evidence type="ECO:0000313" key="2">
    <source>
        <dbReference type="Proteomes" id="UP000254808"/>
    </source>
</evidence>
<keyword evidence="2" id="KW-1185">Reference proteome</keyword>
<dbReference type="RefSeq" id="WP_124245648.1">
    <property type="nucleotide sequence ID" value="NZ_CP027806.1"/>
</dbReference>
<gene>
    <name evidence="1" type="ORF">CYPRO_3262</name>
</gene>
<sequence length="86" mass="10123">MTHHLRDLLPRLKKYSAELDHASFLVDKPWVVSHDKNAPFQKLIFRRDGRVHLSNEGDVIDGKWEYLPEAKALIIDYGNSKKLFRH</sequence>
<protein>
    <submittedName>
        <fullName evidence="1">Uncharacterized protein</fullName>
    </submittedName>
</protein>
<reference evidence="1 2" key="1">
    <citation type="submission" date="2018-03" db="EMBL/GenBank/DDBJ databases">
        <title>Phenotypic and genomic properties of Cyclonatronum proteinivorum gen. nov., sp. nov., a haloalkaliphilic bacteroidete from soda lakes possessing Na+-translocating rhodopsin.</title>
        <authorList>
            <person name="Toshchakov S.V."/>
            <person name="Korzhenkov A."/>
            <person name="Samarov N.I."/>
            <person name="Kublanov I.V."/>
            <person name="Muntyan M.S."/>
            <person name="Sorokin D.Y."/>
        </authorList>
    </citation>
    <scope>NUCLEOTIDE SEQUENCE [LARGE SCALE GENOMIC DNA]</scope>
    <source>
        <strain evidence="1 2">Omega</strain>
    </source>
</reference>
<organism evidence="1 2">
    <name type="scientific">Cyclonatronum proteinivorum</name>
    <dbReference type="NCBI Taxonomy" id="1457365"/>
    <lineage>
        <taxon>Bacteria</taxon>
        <taxon>Pseudomonadati</taxon>
        <taxon>Balneolota</taxon>
        <taxon>Balneolia</taxon>
        <taxon>Balneolales</taxon>
        <taxon>Cyclonatronaceae</taxon>
        <taxon>Cyclonatronum</taxon>
    </lineage>
</organism>
<evidence type="ECO:0000313" key="1">
    <source>
        <dbReference type="EMBL" id="AXJ02495.1"/>
    </source>
</evidence>
<dbReference type="EMBL" id="CP027806">
    <property type="protein sequence ID" value="AXJ02495.1"/>
    <property type="molecule type" value="Genomic_DNA"/>
</dbReference>